<dbReference type="Gene3D" id="2.60.40.10">
    <property type="entry name" value="Immunoglobulins"/>
    <property type="match status" value="3"/>
</dbReference>
<evidence type="ECO:0000256" key="1">
    <source>
        <dbReference type="SAM" id="MobiDB-lite"/>
    </source>
</evidence>
<dbReference type="Pfam" id="PF16640">
    <property type="entry name" value="Big_3_5"/>
    <property type="match status" value="3"/>
</dbReference>
<feature type="domain" description="Bacterial Ig-like" evidence="2">
    <location>
        <begin position="380"/>
        <end position="457"/>
    </location>
</feature>
<comment type="caution">
    <text evidence="3">The sequence shown here is derived from an EMBL/GenBank/DDBJ whole genome shotgun (WGS) entry which is preliminary data.</text>
</comment>
<proteinExistence type="predicted"/>
<organism evidence="3 6">
    <name type="scientific">Rhodococcus hoagii</name>
    <name type="common">Corynebacterium equii</name>
    <dbReference type="NCBI Taxonomy" id="43767"/>
    <lineage>
        <taxon>Bacteria</taxon>
        <taxon>Bacillati</taxon>
        <taxon>Actinomycetota</taxon>
        <taxon>Actinomycetes</taxon>
        <taxon>Mycobacteriales</taxon>
        <taxon>Nocardiaceae</taxon>
        <taxon>Prescottella</taxon>
    </lineage>
</organism>
<reference evidence="3" key="1">
    <citation type="submission" date="2019-11" db="EMBL/GenBank/DDBJ databases">
        <title>Spread of Macrolides and rifampicin resistant Rhodococcus equi in clinical isolates in the USA.</title>
        <authorList>
            <person name="Alvarez-Narvaez S."/>
            <person name="Huber L."/>
            <person name="Cohen N.D."/>
            <person name="Slovis N."/>
            <person name="Greiter M."/>
            <person name="Giguere S."/>
            <person name="Hart K."/>
        </authorList>
    </citation>
    <scope>NUCLEOTIDE SEQUENCE</scope>
    <source>
        <strain evidence="3">Lh_17</strain>
    </source>
</reference>
<name>A0A9Q2P9V1_RHOHA</name>
<dbReference type="EMBL" id="WVDC01000007">
    <property type="protein sequence ID" value="NKW43415.1"/>
    <property type="molecule type" value="Genomic_DNA"/>
</dbReference>
<feature type="domain" description="Bacterial Ig-like" evidence="2">
    <location>
        <begin position="186"/>
        <end position="268"/>
    </location>
</feature>
<evidence type="ECO:0000313" key="4">
    <source>
        <dbReference type="EMBL" id="NKT79895.1"/>
    </source>
</evidence>
<dbReference type="GO" id="GO:0005975">
    <property type="term" value="P:carbohydrate metabolic process"/>
    <property type="evidence" value="ECO:0007669"/>
    <property type="project" value="UniProtKB-ARBA"/>
</dbReference>
<dbReference type="AlphaFoldDB" id="A0A9Q2P9V1"/>
<evidence type="ECO:0000313" key="5">
    <source>
        <dbReference type="EMBL" id="NKW43415.1"/>
    </source>
</evidence>
<protein>
    <submittedName>
        <fullName evidence="3">Ig-like domain repeat protein</fullName>
    </submittedName>
</protein>
<feature type="region of interest" description="Disordered" evidence="1">
    <location>
        <begin position="460"/>
        <end position="480"/>
    </location>
</feature>
<evidence type="ECO:0000313" key="6">
    <source>
        <dbReference type="Proteomes" id="UP000808906"/>
    </source>
</evidence>
<dbReference type="InterPro" id="IPR013783">
    <property type="entry name" value="Ig-like_fold"/>
</dbReference>
<reference evidence="4" key="2">
    <citation type="journal article" date="2020" name="Environ. Microbiol.">
        <title>The novel and transferable erm(51) gene confers Macrolides, Lincosamides, and Streptogramins B (MLSB) resistance to clonal Rhodococcus equi in the environment.</title>
        <authorList>
            <person name="Huber L."/>
            <person name="Giguere S."/>
            <person name="Slovis N.M."/>
            <person name="Alvarez-Narvaez S."/>
            <person name="Hart K.A."/>
            <person name="Greiter M."/>
            <person name="Morris E.R.A."/>
            <person name="Cohen N.D."/>
        </authorList>
    </citation>
    <scope>NUCLEOTIDE SEQUENCE</scope>
    <source>
        <strain evidence="4">Lh_116_1</strain>
        <strain evidence="5">Lh_16_1</strain>
    </source>
</reference>
<accession>A0A9Q2P9V1</accession>
<dbReference type="Proteomes" id="UP000603463">
    <property type="component" value="Unassembled WGS sequence"/>
</dbReference>
<gene>
    <name evidence="3" type="ORF">GS441_05590</name>
    <name evidence="4" type="ORF">GS882_17455</name>
    <name evidence="5" type="ORF">GS947_17815</name>
</gene>
<evidence type="ECO:0000313" key="3">
    <source>
        <dbReference type="EMBL" id="MBM4564932.1"/>
    </source>
</evidence>
<dbReference type="Proteomes" id="UP000608063">
    <property type="component" value="Unassembled WGS sequence"/>
</dbReference>
<feature type="compositionally biased region" description="Gly residues" evidence="1">
    <location>
        <begin position="461"/>
        <end position="480"/>
    </location>
</feature>
<sequence length="480" mass="47422">MSDRNTRRVVGGLSAFAVAAGFAVTAGVGIAGAAPGSVTWTDGSSKYTRTVSNTTPNEGDIITVSTKFERTGIPVEYIYAVKDVHPTCLTYVEGSAKVDGSPRGLQSKGADFARIEGSSIDWPVYPNINPKSHTFEFSYRVGADCARGTALSTTMHYSGSLGSGTYSNKGPSITVGKNVTSTILAEVTSAQVGQVTNLVATVTGGAQGDTVEFFDGGAKIGSGTLDANGTATYAWTPGTRGAHTLMAKFPGTARANASQSGQQTIDVAQVDTVSSTTISAVAGAQVGRASTLEATVSPAGAGGTVVFKDGSEVLAQVPVDGAGKATYQWTPTSEGSCTLVAVFSGRDGVAGSTGTATVTVAAKPVGNIESATAIANVVGAKVGSPQSISAQVTPGNAGGTVTFKDGDTVVGAATVDGSGVATVSWTPAVEGQRVIRAEYSGAGNVNASSDALSVSVAPASTGGGDGGTGGGTGSLASLGG</sequence>
<dbReference type="RefSeq" id="WP_084961666.1">
    <property type="nucleotide sequence ID" value="NZ_CP095477.1"/>
</dbReference>
<dbReference type="Proteomes" id="UP000808906">
    <property type="component" value="Unassembled WGS sequence"/>
</dbReference>
<dbReference type="InterPro" id="IPR032109">
    <property type="entry name" value="Big_3_5"/>
</dbReference>
<evidence type="ECO:0000259" key="2">
    <source>
        <dbReference type="Pfam" id="PF16640"/>
    </source>
</evidence>
<dbReference type="EMBL" id="WUXR01000002">
    <property type="protein sequence ID" value="MBM4564932.1"/>
    <property type="molecule type" value="Genomic_DNA"/>
</dbReference>
<feature type="domain" description="Bacterial Ig-like" evidence="2">
    <location>
        <begin position="282"/>
        <end position="361"/>
    </location>
</feature>
<dbReference type="EMBL" id="WVBC01000030">
    <property type="protein sequence ID" value="NKT79895.1"/>
    <property type="molecule type" value="Genomic_DNA"/>
</dbReference>